<dbReference type="EMBL" id="QFYS01000002">
    <property type="protein sequence ID" value="RAK67582.1"/>
    <property type="molecule type" value="Genomic_DNA"/>
</dbReference>
<gene>
    <name evidence="1" type="ORF">DJ019_06640</name>
</gene>
<evidence type="ECO:0000313" key="2">
    <source>
        <dbReference type="Proteomes" id="UP000249524"/>
    </source>
</evidence>
<accession>A0A328BJD4</accession>
<dbReference type="AlphaFoldDB" id="A0A328BJD4"/>
<keyword evidence="2" id="KW-1185">Reference proteome</keyword>
<protein>
    <recommendedName>
        <fullName evidence="3">PEP-CTERM protein-sorting domain-containing protein</fullName>
    </recommendedName>
</protein>
<organism evidence="1 2">
    <name type="scientific">Phenylobacterium kunshanense</name>
    <dbReference type="NCBI Taxonomy" id="1445034"/>
    <lineage>
        <taxon>Bacteria</taxon>
        <taxon>Pseudomonadati</taxon>
        <taxon>Pseudomonadota</taxon>
        <taxon>Alphaproteobacteria</taxon>
        <taxon>Caulobacterales</taxon>
        <taxon>Caulobacteraceae</taxon>
        <taxon>Phenylobacterium</taxon>
    </lineage>
</organism>
<name>A0A328BJD4_9CAUL</name>
<proteinExistence type="predicted"/>
<dbReference type="Proteomes" id="UP000249524">
    <property type="component" value="Unassembled WGS sequence"/>
</dbReference>
<dbReference type="RefSeq" id="WP_111275192.1">
    <property type="nucleotide sequence ID" value="NZ_QFYS01000002.1"/>
</dbReference>
<sequence length="221" mass="22802">MALAAASAAQAGTIKNTGNQTIRISDLLLCSTADCRAGSTFKVVLVAGGSPEQSKDDFDLLPGQSFAYQWTEAVPLRGIKLSTKDAKNGETEQDISTIDPVIQISAIQPIGATTPAYLEATNFNLVIAGLGDREFEIVNGVSPFLPGAFFSTTPLSFDSAGVMSGATPYTGGIRAYGELEIAAAPEPATWLLALVGAGCVGSALRRRSAALAHAPIRASIA</sequence>
<evidence type="ECO:0000313" key="1">
    <source>
        <dbReference type="EMBL" id="RAK67582.1"/>
    </source>
</evidence>
<evidence type="ECO:0008006" key="3">
    <source>
        <dbReference type="Google" id="ProtNLM"/>
    </source>
</evidence>
<comment type="caution">
    <text evidence="1">The sequence shown here is derived from an EMBL/GenBank/DDBJ whole genome shotgun (WGS) entry which is preliminary data.</text>
</comment>
<reference evidence="1 2" key="1">
    <citation type="submission" date="2018-05" db="EMBL/GenBank/DDBJ databases">
        <authorList>
            <person name="Lanie J.A."/>
            <person name="Ng W.-L."/>
            <person name="Kazmierczak K.M."/>
            <person name="Andrzejewski T.M."/>
            <person name="Davidsen T.M."/>
            <person name="Wayne K.J."/>
            <person name="Tettelin H."/>
            <person name="Glass J.I."/>
            <person name="Rusch D."/>
            <person name="Podicherti R."/>
            <person name="Tsui H.-C.T."/>
            <person name="Winkler M.E."/>
        </authorList>
    </citation>
    <scope>NUCLEOTIDE SEQUENCE [LARGE SCALE GENOMIC DNA]</scope>
    <source>
        <strain evidence="1 2">BUT-10</strain>
    </source>
</reference>